<organism evidence="1 2">
    <name type="scientific">Chlamydomonas eustigma</name>
    <dbReference type="NCBI Taxonomy" id="1157962"/>
    <lineage>
        <taxon>Eukaryota</taxon>
        <taxon>Viridiplantae</taxon>
        <taxon>Chlorophyta</taxon>
        <taxon>core chlorophytes</taxon>
        <taxon>Chlorophyceae</taxon>
        <taxon>CS clade</taxon>
        <taxon>Chlamydomonadales</taxon>
        <taxon>Chlamydomonadaceae</taxon>
        <taxon>Chlamydomonas</taxon>
    </lineage>
</organism>
<evidence type="ECO:0000313" key="1">
    <source>
        <dbReference type="EMBL" id="GAX82860.1"/>
    </source>
</evidence>
<proteinExistence type="predicted"/>
<name>A0A250XJ84_9CHLO</name>
<evidence type="ECO:0000313" key="2">
    <source>
        <dbReference type="Proteomes" id="UP000232323"/>
    </source>
</evidence>
<dbReference type="Proteomes" id="UP000232323">
    <property type="component" value="Unassembled WGS sequence"/>
</dbReference>
<keyword evidence="2" id="KW-1185">Reference proteome</keyword>
<sequence length="188" mass="21423">MKLEPTLRKLNLRGISLVMPVLLHRRDMKRLVMMLPILRLRNYSRKMKAKWRKPLIQLHTVKSIDILADGKLVYKTSYVSMLGPKTRQSLDIKAARRSAVRCGSQSQASVVSRSSTDSQNYVWTHGARHYDSESASDLDRIGHLVRLITKGRPLNEVLEDMKETNARLGRQGIYMKNHMIRSGAVGTG</sequence>
<dbReference type="AlphaFoldDB" id="A0A250XJ84"/>
<accession>A0A250XJ84</accession>
<dbReference type="EMBL" id="BEGY01000087">
    <property type="protein sequence ID" value="GAX82860.1"/>
    <property type="molecule type" value="Genomic_DNA"/>
</dbReference>
<comment type="caution">
    <text evidence="1">The sequence shown here is derived from an EMBL/GenBank/DDBJ whole genome shotgun (WGS) entry which is preliminary data.</text>
</comment>
<reference evidence="1 2" key="1">
    <citation type="submission" date="2017-08" db="EMBL/GenBank/DDBJ databases">
        <title>Acidophilic green algal genome provides insights into adaptation to an acidic environment.</title>
        <authorList>
            <person name="Hirooka S."/>
            <person name="Hirose Y."/>
            <person name="Kanesaki Y."/>
            <person name="Higuchi S."/>
            <person name="Fujiwara T."/>
            <person name="Onuma R."/>
            <person name="Era A."/>
            <person name="Ohbayashi R."/>
            <person name="Uzuka A."/>
            <person name="Nozaki H."/>
            <person name="Yoshikawa H."/>
            <person name="Miyagishima S.Y."/>
        </authorList>
    </citation>
    <scope>NUCLEOTIDE SEQUENCE [LARGE SCALE GENOMIC DNA]</scope>
    <source>
        <strain evidence="1 2">NIES-2499</strain>
    </source>
</reference>
<protein>
    <submittedName>
        <fullName evidence="1">Uncharacterized protein</fullName>
    </submittedName>
</protein>
<gene>
    <name evidence="1" type="ORF">CEUSTIGMA_g10286.t1</name>
</gene>